<evidence type="ECO:0000313" key="3">
    <source>
        <dbReference type="EMBL" id="KEK23867.1"/>
    </source>
</evidence>
<comment type="caution">
    <text evidence="3">The sequence shown here is derived from an EMBL/GenBank/DDBJ whole genome shotgun (WGS) entry which is preliminary data.</text>
</comment>
<evidence type="ECO:0000313" key="4">
    <source>
        <dbReference type="Proteomes" id="UP000027778"/>
    </source>
</evidence>
<dbReference type="PANTHER" id="PTHR46558:SF11">
    <property type="entry name" value="HTH-TYPE TRANSCRIPTIONAL REGULATOR XRE"/>
    <property type="match status" value="1"/>
</dbReference>
<accession>A0A073KBN3</accession>
<dbReference type="OrthoDB" id="2475196at2"/>
<feature type="domain" description="HTH cro/C1-type" evidence="2">
    <location>
        <begin position="9"/>
        <end position="64"/>
    </location>
</feature>
<protein>
    <recommendedName>
        <fullName evidence="2">HTH cro/C1-type domain-containing protein</fullName>
    </recommendedName>
</protein>
<dbReference type="Gene3D" id="1.10.260.40">
    <property type="entry name" value="lambda repressor-like DNA-binding domains"/>
    <property type="match status" value="1"/>
</dbReference>
<dbReference type="AlphaFoldDB" id="A0A073KBN3"/>
<dbReference type="Pfam" id="PF01381">
    <property type="entry name" value="HTH_3"/>
    <property type="match status" value="1"/>
</dbReference>
<keyword evidence="4" id="KW-1185">Reference proteome</keyword>
<dbReference type="EMBL" id="JOTM01000011">
    <property type="protein sequence ID" value="KEK23867.1"/>
    <property type="molecule type" value="Genomic_DNA"/>
</dbReference>
<dbReference type="PANTHER" id="PTHR46558">
    <property type="entry name" value="TRACRIPTIONAL REGULATORY PROTEIN-RELATED-RELATED"/>
    <property type="match status" value="1"/>
</dbReference>
<dbReference type="GO" id="GO:0003677">
    <property type="term" value="F:DNA binding"/>
    <property type="evidence" value="ECO:0007669"/>
    <property type="project" value="UniProtKB-KW"/>
</dbReference>
<dbReference type="Proteomes" id="UP000027778">
    <property type="component" value="Unassembled WGS sequence"/>
</dbReference>
<dbReference type="SMART" id="SM00530">
    <property type="entry name" value="HTH_XRE"/>
    <property type="match status" value="1"/>
</dbReference>
<dbReference type="RefSeq" id="WP_033674960.1">
    <property type="nucleotide sequence ID" value="NZ_JOTM01000011.1"/>
</dbReference>
<keyword evidence="1" id="KW-0238">DNA-binding</keyword>
<evidence type="ECO:0000259" key="2">
    <source>
        <dbReference type="PROSITE" id="PS50943"/>
    </source>
</evidence>
<dbReference type="SUPFAM" id="SSF47413">
    <property type="entry name" value="lambda repressor-like DNA-binding domains"/>
    <property type="match status" value="1"/>
</dbReference>
<organism evidence="3 4">
    <name type="scientific">Bacillus gaemokensis</name>
    <dbReference type="NCBI Taxonomy" id="574375"/>
    <lineage>
        <taxon>Bacteria</taxon>
        <taxon>Bacillati</taxon>
        <taxon>Bacillota</taxon>
        <taxon>Bacilli</taxon>
        <taxon>Bacillales</taxon>
        <taxon>Bacillaceae</taxon>
        <taxon>Bacillus</taxon>
        <taxon>Bacillus cereus group</taxon>
    </lineage>
</organism>
<dbReference type="InterPro" id="IPR010982">
    <property type="entry name" value="Lambda_DNA-bd_dom_sf"/>
</dbReference>
<name>A0A073KBN3_9BACI</name>
<reference evidence="3 4" key="1">
    <citation type="submission" date="2014-06" db="EMBL/GenBank/DDBJ databases">
        <title>Draft genome sequence of Bacillus gaemokensis JCM 15801 (MCCC 1A00707).</title>
        <authorList>
            <person name="Lai Q."/>
            <person name="Liu Y."/>
            <person name="Shao Z."/>
        </authorList>
    </citation>
    <scope>NUCLEOTIDE SEQUENCE [LARGE SCALE GENOMIC DNA]</scope>
    <source>
        <strain evidence="3 4">JCM 15801</strain>
    </source>
</reference>
<dbReference type="InterPro" id="IPR001387">
    <property type="entry name" value="Cro/C1-type_HTH"/>
</dbReference>
<dbReference type="CDD" id="cd00093">
    <property type="entry name" value="HTH_XRE"/>
    <property type="match status" value="1"/>
</dbReference>
<dbReference type="STRING" id="574375.AZF08_20365"/>
<sequence length="104" mass="11755">MKLSVGAKLKLLRNLKPWVSQADVAREIGVSRQLYNGYENGKFEPTLQNLKALSQYHGIPIDDIVENDISKIDCEKALIIKAEASDNLSQEEKDKFINLLKKIV</sequence>
<proteinExistence type="predicted"/>
<evidence type="ECO:0000256" key="1">
    <source>
        <dbReference type="ARBA" id="ARBA00023125"/>
    </source>
</evidence>
<dbReference type="PROSITE" id="PS50943">
    <property type="entry name" value="HTH_CROC1"/>
    <property type="match status" value="1"/>
</dbReference>
<gene>
    <name evidence="3" type="ORF">BAGA_05330</name>
</gene>